<keyword evidence="2 7" id="KW-0349">Heme</keyword>
<dbReference type="InterPro" id="IPR050705">
    <property type="entry name" value="Cytochrome_P450_3A"/>
</dbReference>
<evidence type="ECO:0000313" key="9">
    <source>
        <dbReference type="EMBL" id="CAI8017534.1"/>
    </source>
</evidence>
<evidence type="ECO:0000256" key="4">
    <source>
        <dbReference type="ARBA" id="ARBA00023002"/>
    </source>
</evidence>
<evidence type="ECO:0000256" key="2">
    <source>
        <dbReference type="ARBA" id="ARBA00022617"/>
    </source>
</evidence>
<sequence>MQQLMKNFSGTKKLDSEQMAGFSVDFLLAGYETTANTLSYTTYLLAMNPDVQEKLQAEIDQYFEEEPEISLYEAAQNLKYLDMVLKESLRLYTPVPKVMRQCSKTVTVGGVTIPEGAGVVIPIDVIHHLPQYWPDPYKFDPERFTVEAEANRHQLAHMPFGWGPRSCLGMRFALLETKIALMEILRKYSFARGPETPALLDLERGFTTVPKGGVYVKIIPRK</sequence>
<dbReference type="Pfam" id="PF00067">
    <property type="entry name" value="p450"/>
    <property type="match status" value="1"/>
</dbReference>
<dbReference type="SUPFAM" id="SSF48264">
    <property type="entry name" value="Cytochrome P450"/>
    <property type="match status" value="1"/>
</dbReference>
<dbReference type="PANTHER" id="PTHR24302:SF15">
    <property type="entry name" value="FATTY-ACID PEROXYGENASE"/>
    <property type="match status" value="1"/>
</dbReference>
<evidence type="ECO:0000256" key="8">
    <source>
        <dbReference type="RuleBase" id="RU000461"/>
    </source>
</evidence>
<proteinExistence type="inferred from homology"/>
<comment type="caution">
    <text evidence="9">The sequence shown here is derived from an EMBL/GenBank/DDBJ whole genome shotgun (WGS) entry which is preliminary data.</text>
</comment>
<keyword evidence="3 7" id="KW-0479">Metal-binding</keyword>
<name>A0AA35RTQ3_GEOBA</name>
<dbReference type="InterPro" id="IPR001128">
    <property type="entry name" value="Cyt_P450"/>
</dbReference>
<evidence type="ECO:0000256" key="3">
    <source>
        <dbReference type="ARBA" id="ARBA00022723"/>
    </source>
</evidence>
<evidence type="ECO:0000313" key="10">
    <source>
        <dbReference type="Proteomes" id="UP001174909"/>
    </source>
</evidence>
<dbReference type="GO" id="GO:0005506">
    <property type="term" value="F:iron ion binding"/>
    <property type="evidence" value="ECO:0007669"/>
    <property type="project" value="InterPro"/>
</dbReference>
<dbReference type="PROSITE" id="PS00086">
    <property type="entry name" value="CYTOCHROME_P450"/>
    <property type="match status" value="1"/>
</dbReference>
<dbReference type="Proteomes" id="UP001174909">
    <property type="component" value="Unassembled WGS sequence"/>
</dbReference>
<dbReference type="AlphaFoldDB" id="A0AA35RTQ3"/>
<dbReference type="Gene3D" id="1.10.630.10">
    <property type="entry name" value="Cytochrome P450"/>
    <property type="match status" value="1"/>
</dbReference>
<comment type="function">
    <text evidence="6">Cytochromes P450 are a group of heme-thiolate monooxygenases. They oxidize a variety of structurally unrelated compounds, including steroids, fatty acids, and xenobiotics.</text>
</comment>
<comment type="similarity">
    <text evidence="1 8">Belongs to the cytochrome P450 family.</text>
</comment>
<reference evidence="9" key="1">
    <citation type="submission" date="2023-03" db="EMBL/GenBank/DDBJ databases">
        <authorList>
            <person name="Steffen K."/>
            <person name="Cardenas P."/>
        </authorList>
    </citation>
    <scope>NUCLEOTIDE SEQUENCE</scope>
</reference>
<evidence type="ECO:0000256" key="1">
    <source>
        <dbReference type="ARBA" id="ARBA00010617"/>
    </source>
</evidence>
<keyword evidence="5 7" id="KW-0408">Iron</keyword>
<evidence type="ECO:0000256" key="6">
    <source>
        <dbReference type="ARBA" id="ARBA00043906"/>
    </source>
</evidence>
<dbReference type="PANTHER" id="PTHR24302">
    <property type="entry name" value="CYTOCHROME P450 FAMILY 3"/>
    <property type="match status" value="1"/>
</dbReference>
<organism evidence="9 10">
    <name type="scientific">Geodia barretti</name>
    <name type="common">Barrett's horny sponge</name>
    <dbReference type="NCBI Taxonomy" id="519541"/>
    <lineage>
        <taxon>Eukaryota</taxon>
        <taxon>Metazoa</taxon>
        <taxon>Porifera</taxon>
        <taxon>Demospongiae</taxon>
        <taxon>Heteroscleromorpha</taxon>
        <taxon>Tetractinellida</taxon>
        <taxon>Astrophorina</taxon>
        <taxon>Geodiidae</taxon>
        <taxon>Geodia</taxon>
    </lineage>
</organism>
<dbReference type="InterPro" id="IPR002401">
    <property type="entry name" value="Cyt_P450_E_grp-I"/>
</dbReference>
<keyword evidence="8" id="KW-0503">Monooxygenase</keyword>
<gene>
    <name evidence="9" type="ORF">GBAR_LOCUS10644</name>
</gene>
<dbReference type="InterPro" id="IPR017972">
    <property type="entry name" value="Cyt_P450_CS"/>
</dbReference>
<dbReference type="PRINTS" id="PR00385">
    <property type="entry name" value="P450"/>
</dbReference>
<keyword evidence="10" id="KW-1185">Reference proteome</keyword>
<protein>
    <submittedName>
        <fullName evidence="9">Thromboxane-A synthase</fullName>
    </submittedName>
</protein>
<dbReference type="InterPro" id="IPR036396">
    <property type="entry name" value="Cyt_P450_sf"/>
</dbReference>
<comment type="cofactor">
    <cofactor evidence="7">
        <name>heme</name>
        <dbReference type="ChEBI" id="CHEBI:30413"/>
    </cofactor>
</comment>
<dbReference type="PRINTS" id="PR00463">
    <property type="entry name" value="EP450I"/>
</dbReference>
<evidence type="ECO:0000256" key="5">
    <source>
        <dbReference type="ARBA" id="ARBA00023004"/>
    </source>
</evidence>
<evidence type="ECO:0000256" key="7">
    <source>
        <dbReference type="PIRSR" id="PIRSR602401-1"/>
    </source>
</evidence>
<dbReference type="GO" id="GO:0016705">
    <property type="term" value="F:oxidoreductase activity, acting on paired donors, with incorporation or reduction of molecular oxygen"/>
    <property type="evidence" value="ECO:0007669"/>
    <property type="project" value="InterPro"/>
</dbReference>
<keyword evidence="4 8" id="KW-0560">Oxidoreductase</keyword>
<feature type="binding site" description="axial binding residue" evidence="7">
    <location>
        <position position="167"/>
    </location>
    <ligand>
        <name>heme</name>
        <dbReference type="ChEBI" id="CHEBI:30413"/>
    </ligand>
    <ligandPart>
        <name>Fe</name>
        <dbReference type="ChEBI" id="CHEBI:18248"/>
    </ligandPart>
</feature>
<dbReference type="EMBL" id="CASHTH010001640">
    <property type="protein sequence ID" value="CAI8017534.1"/>
    <property type="molecule type" value="Genomic_DNA"/>
</dbReference>
<accession>A0AA35RTQ3</accession>
<dbReference type="GO" id="GO:0020037">
    <property type="term" value="F:heme binding"/>
    <property type="evidence" value="ECO:0007669"/>
    <property type="project" value="InterPro"/>
</dbReference>
<dbReference type="GO" id="GO:0008395">
    <property type="term" value="F:steroid hydroxylase activity"/>
    <property type="evidence" value="ECO:0007669"/>
    <property type="project" value="TreeGrafter"/>
</dbReference>